<evidence type="ECO:0000256" key="3">
    <source>
        <dbReference type="ARBA" id="ARBA00023274"/>
    </source>
</evidence>
<reference evidence="4" key="1">
    <citation type="submission" date="2021-02" db="EMBL/GenBank/DDBJ databases">
        <authorList>
            <person name="Franco D."/>
        </authorList>
    </citation>
    <scope>NUCLEOTIDE SEQUENCE</scope>
    <source>
        <strain evidence="4">DICMUL</strain>
    </source>
</reference>
<evidence type="ECO:0000256" key="1">
    <source>
        <dbReference type="ARBA" id="ARBA00007116"/>
    </source>
</evidence>
<evidence type="ECO:0008006" key="6">
    <source>
        <dbReference type="Google" id="ProtNLM"/>
    </source>
</evidence>
<keyword evidence="2" id="KW-0689">Ribosomal protein</keyword>
<proteinExistence type="inferred from homology"/>
<dbReference type="SUPFAM" id="SSF53137">
    <property type="entry name" value="Translational machinery components"/>
    <property type="match status" value="1"/>
</dbReference>
<evidence type="ECO:0000313" key="5">
    <source>
        <dbReference type="Proteomes" id="UP000663602"/>
    </source>
</evidence>
<evidence type="ECO:0000256" key="2">
    <source>
        <dbReference type="ARBA" id="ARBA00022980"/>
    </source>
</evidence>
<gene>
    <name evidence="4" type="ORF">JSR02_00765</name>
</gene>
<dbReference type="InterPro" id="IPR005484">
    <property type="entry name" value="Ribosomal_uL18_bac/plant/anim"/>
</dbReference>
<dbReference type="AlphaFoldDB" id="A0A974X752"/>
<comment type="similarity">
    <text evidence="1">Belongs to the universal ribosomal protein uL18 family.</text>
</comment>
<dbReference type="Pfam" id="PF00861">
    <property type="entry name" value="Ribosomal_L18p"/>
    <property type="match status" value="1"/>
</dbReference>
<dbReference type="EMBL" id="CP071410">
    <property type="protein sequence ID" value="QSW37827.1"/>
    <property type="molecule type" value="Genomic_DNA"/>
</dbReference>
<dbReference type="Gene3D" id="3.30.420.100">
    <property type="match status" value="1"/>
</dbReference>
<evidence type="ECO:0000313" key="4">
    <source>
        <dbReference type="EMBL" id="QSW37827.1"/>
    </source>
</evidence>
<dbReference type="Proteomes" id="UP000663602">
    <property type="component" value="Chromosome"/>
</dbReference>
<keyword evidence="3" id="KW-0687">Ribonucleoprotein</keyword>
<dbReference type="GO" id="GO:1990904">
    <property type="term" value="C:ribonucleoprotein complex"/>
    <property type="evidence" value="ECO:0007669"/>
    <property type="project" value="UniProtKB-KW"/>
</dbReference>
<organism evidence="4 5">
    <name type="scientific">Candidatus Vidania fulgoroideorum</name>
    <dbReference type="NCBI Taxonomy" id="881286"/>
    <lineage>
        <taxon>Bacteria</taxon>
        <taxon>Pseudomonadati</taxon>
        <taxon>Pseudomonadota</taxon>
        <taxon>Betaproteobacteria</taxon>
        <taxon>Candidatus Vidania</taxon>
    </lineage>
</organism>
<dbReference type="GO" id="GO:0003735">
    <property type="term" value="F:structural constituent of ribosome"/>
    <property type="evidence" value="ECO:0007669"/>
    <property type="project" value="InterPro"/>
</dbReference>
<accession>A0A974X752</accession>
<dbReference type="GO" id="GO:0005840">
    <property type="term" value="C:ribosome"/>
    <property type="evidence" value="ECO:0007669"/>
    <property type="project" value="UniProtKB-KW"/>
</dbReference>
<protein>
    <recommendedName>
        <fullName evidence="6">Ribosomal protein L18</fullName>
    </recommendedName>
</protein>
<sequence>MKFQYKKKELKNNIPYTLTVKKSNKHIYIYIYKANKIITMCSTNTKTIKNIAEPQKNSFHKIKKLITTIITILKARNIYQLQFNKNNYPFKCKLKLIYESLKAQNFISN</sequence>
<reference evidence="4" key="2">
    <citation type="submission" date="2021-03" db="EMBL/GenBank/DDBJ databases">
        <title>Alternative transmission patterns in independently acquired nutritional co-symbionts of Dictyopharidae planthoppers.</title>
        <authorList>
            <person name="Michalik A."/>
            <person name="Lukasik P."/>
        </authorList>
    </citation>
    <scope>NUCLEOTIDE SEQUENCE</scope>
    <source>
        <strain evidence="4">DICMUL</strain>
    </source>
</reference>
<name>A0A974X752_9PROT</name>
<dbReference type="GO" id="GO:0006412">
    <property type="term" value="P:translation"/>
    <property type="evidence" value="ECO:0007669"/>
    <property type="project" value="InterPro"/>
</dbReference>